<keyword evidence="4" id="KW-0238">DNA-binding</keyword>
<evidence type="ECO:0000256" key="5">
    <source>
        <dbReference type="ARBA" id="ARBA00023163"/>
    </source>
</evidence>
<evidence type="ECO:0000256" key="3">
    <source>
        <dbReference type="ARBA" id="ARBA00023015"/>
    </source>
</evidence>
<evidence type="ECO:0000259" key="7">
    <source>
        <dbReference type="PROSITE" id="PS50110"/>
    </source>
</evidence>
<gene>
    <name evidence="8" type="primary">phoP_2</name>
    <name evidence="8" type="ORF">OCH7691_03970</name>
</gene>
<feature type="modified residue" description="4-aspartylphosphate" evidence="6">
    <location>
        <position position="53"/>
    </location>
</feature>
<reference evidence="8 9" key="1">
    <citation type="submission" date="2017-03" db="EMBL/GenBank/DDBJ databases">
        <authorList>
            <person name="Afonso C.L."/>
            <person name="Miller P.J."/>
            <person name="Scott M.A."/>
            <person name="Spackman E."/>
            <person name="Goraichik I."/>
            <person name="Dimitrov K.M."/>
            <person name="Suarez D.L."/>
            <person name="Swayne D.E."/>
        </authorList>
    </citation>
    <scope>NUCLEOTIDE SEQUENCE [LARGE SCALE GENOMIC DNA]</scope>
    <source>
        <strain evidence="8 9">CECT 7691</strain>
    </source>
</reference>
<dbReference type="InterPro" id="IPR001789">
    <property type="entry name" value="Sig_transdc_resp-reg_receiver"/>
</dbReference>
<proteinExistence type="predicted"/>
<evidence type="ECO:0000256" key="2">
    <source>
        <dbReference type="ARBA" id="ARBA00023012"/>
    </source>
</evidence>
<protein>
    <submittedName>
        <fullName evidence="8">Alkaline phosphatase synthesis transcriptional regulatory protein PhoP</fullName>
    </submittedName>
</protein>
<dbReference type="OrthoDB" id="9801602at2"/>
<dbReference type="SUPFAM" id="SSF52172">
    <property type="entry name" value="CheY-like"/>
    <property type="match status" value="1"/>
</dbReference>
<evidence type="ECO:0000313" key="9">
    <source>
        <dbReference type="Proteomes" id="UP000193200"/>
    </source>
</evidence>
<accession>A0A1Y5TYH1</accession>
<dbReference type="CDD" id="cd17574">
    <property type="entry name" value="REC_OmpR"/>
    <property type="match status" value="1"/>
</dbReference>
<dbReference type="InterPro" id="IPR011006">
    <property type="entry name" value="CheY-like_superfamily"/>
</dbReference>
<dbReference type="GO" id="GO:0003677">
    <property type="term" value="F:DNA binding"/>
    <property type="evidence" value="ECO:0007669"/>
    <property type="project" value="UniProtKB-KW"/>
</dbReference>
<name>A0A1Y5TYH1_9PROT</name>
<keyword evidence="1 6" id="KW-0597">Phosphoprotein</keyword>
<dbReference type="InParanoid" id="A0A1Y5TYH1"/>
<keyword evidence="3" id="KW-0805">Transcription regulation</keyword>
<dbReference type="PANTHER" id="PTHR44591">
    <property type="entry name" value="STRESS RESPONSE REGULATOR PROTEIN 1"/>
    <property type="match status" value="1"/>
</dbReference>
<dbReference type="EMBL" id="FWFR01000004">
    <property type="protein sequence ID" value="SLN75807.1"/>
    <property type="molecule type" value="Genomic_DNA"/>
</dbReference>
<evidence type="ECO:0000313" key="8">
    <source>
        <dbReference type="EMBL" id="SLN75807.1"/>
    </source>
</evidence>
<dbReference type="InterPro" id="IPR050595">
    <property type="entry name" value="Bact_response_regulator"/>
</dbReference>
<keyword evidence="9" id="KW-1185">Reference proteome</keyword>
<dbReference type="Gene3D" id="3.40.50.2300">
    <property type="match status" value="1"/>
</dbReference>
<evidence type="ECO:0000256" key="6">
    <source>
        <dbReference type="PROSITE-ProRule" id="PRU00169"/>
    </source>
</evidence>
<dbReference type="RefSeq" id="WP_085885305.1">
    <property type="nucleotide sequence ID" value="NZ_FWFR01000004.1"/>
</dbReference>
<dbReference type="Proteomes" id="UP000193200">
    <property type="component" value="Unassembled WGS sequence"/>
</dbReference>
<dbReference type="Pfam" id="PF00072">
    <property type="entry name" value="Response_reg"/>
    <property type="match status" value="1"/>
</dbReference>
<sequence>MPGRVLIVEDEPNIVESLTFLLSREGFDVTSHGNGVTAFDALLVDPPDVLVLDVMLPGLNGFDLLRRLRGNPALASLPVLMLTAKGQKRDREVAEACGANLFMIKPFSNADVVAAVKRLAG</sequence>
<dbReference type="GO" id="GO:0000160">
    <property type="term" value="P:phosphorelay signal transduction system"/>
    <property type="evidence" value="ECO:0007669"/>
    <property type="project" value="UniProtKB-KW"/>
</dbReference>
<dbReference type="PROSITE" id="PS50110">
    <property type="entry name" value="RESPONSE_REGULATORY"/>
    <property type="match status" value="1"/>
</dbReference>
<dbReference type="SMART" id="SM00448">
    <property type="entry name" value="REC"/>
    <property type="match status" value="1"/>
</dbReference>
<organism evidence="8 9">
    <name type="scientific">Oceanibacterium hippocampi</name>
    <dbReference type="NCBI Taxonomy" id="745714"/>
    <lineage>
        <taxon>Bacteria</taxon>
        <taxon>Pseudomonadati</taxon>
        <taxon>Pseudomonadota</taxon>
        <taxon>Alphaproteobacteria</taxon>
        <taxon>Sneathiellales</taxon>
        <taxon>Sneathiellaceae</taxon>
        <taxon>Oceanibacterium</taxon>
    </lineage>
</organism>
<keyword evidence="2" id="KW-0902">Two-component regulatory system</keyword>
<feature type="domain" description="Response regulatory" evidence="7">
    <location>
        <begin position="4"/>
        <end position="120"/>
    </location>
</feature>
<dbReference type="FunFam" id="3.40.50.2300:FF:000001">
    <property type="entry name" value="DNA-binding response regulator PhoB"/>
    <property type="match status" value="1"/>
</dbReference>
<dbReference type="PANTHER" id="PTHR44591:SF18">
    <property type="entry name" value="REGULATORY PROTEIN"/>
    <property type="match status" value="1"/>
</dbReference>
<dbReference type="AlphaFoldDB" id="A0A1Y5TYH1"/>
<keyword evidence="5" id="KW-0804">Transcription</keyword>
<evidence type="ECO:0000256" key="1">
    <source>
        <dbReference type="ARBA" id="ARBA00022553"/>
    </source>
</evidence>
<evidence type="ECO:0000256" key="4">
    <source>
        <dbReference type="ARBA" id="ARBA00023125"/>
    </source>
</evidence>